<keyword evidence="1" id="KW-0472">Membrane</keyword>
<accession>A0A6N8HZI3</accession>
<keyword evidence="1" id="KW-1133">Transmembrane helix</keyword>
<dbReference type="InterPro" id="IPR043128">
    <property type="entry name" value="Rev_trsase/Diguanyl_cyclase"/>
</dbReference>
<reference evidence="3 5" key="1">
    <citation type="submission" date="2019-09" db="EMBL/GenBank/DDBJ databases">
        <title>Genome sequence of Clostridium sp. EA1.</title>
        <authorList>
            <person name="Poehlein A."/>
            <person name="Bengelsdorf F.R."/>
            <person name="Daniel R."/>
        </authorList>
    </citation>
    <scope>NUCLEOTIDE SEQUENCE [LARGE SCALE GENOMIC DNA]</scope>
    <source>
        <strain evidence="3 5">EA1</strain>
    </source>
</reference>
<accession>A0A7G8TE98</accession>
<dbReference type="Gene3D" id="3.30.70.270">
    <property type="match status" value="1"/>
</dbReference>
<proteinExistence type="predicted"/>
<dbReference type="PANTHER" id="PTHR45138">
    <property type="entry name" value="REGULATORY COMPONENTS OF SENSORY TRANSDUCTION SYSTEM"/>
    <property type="match status" value="1"/>
</dbReference>
<dbReference type="InterPro" id="IPR050469">
    <property type="entry name" value="Diguanylate_Cyclase"/>
</dbReference>
<evidence type="ECO:0000313" key="3">
    <source>
        <dbReference type="EMBL" id="MVB11251.1"/>
    </source>
</evidence>
<feature type="domain" description="GGDEF" evidence="2">
    <location>
        <begin position="243"/>
        <end position="372"/>
    </location>
</feature>
<dbReference type="NCBIfam" id="TIGR00254">
    <property type="entry name" value="GGDEF"/>
    <property type="match status" value="1"/>
</dbReference>
<name>A0A6N8HZI3_9FIRM</name>
<dbReference type="PANTHER" id="PTHR45138:SF9">
    <property type="entry name" value="DIGUANYLATE CYCLASE DGCM-RELATED"/>
    <property type="match status" value="1"/>
</dbReference>
<dbReference type="CDD" id="cd01949">
    <property type="entry name" value="GGDEF"/>
    <property type="match status" value="1"/>
</dbReference>
<dbReference type="GO" id="GO:0052621">
    <property type="term" value="F:diguanylate cyclase activity"/>
    <property type="evidence" value="ECO:0007669"/>
    <property type="project" value="TreeGrafter"/>
</dbReference>
<dbReference type="InterPro" id="IPR029787">
    <property type="entry name" value="Nucleotide_cyclase"/>
</dbReference>
<gene>
    <name evidence="3" type="ORF">CAFE_19590</name>
    <name evidence="4" type="ORF">HCR03_06820</name>
</gene>
<dbReference type="AlphaFoldDB" id="A0A6N8HZI3"/>
<feature type="transmembrane region" description="Helical" evidence="1">
    <location>
        <begin position="99"/>
        <end position="117"/>
    </location>
</feature>
<evidence type="ECO:0000259" key="2">
    <source>
        <dbReference type="PROSITE" id="PS50887"/>
    </source>
</evidence>
<feature type="transmembrane region" description="Helical" evidence="1">
    <location>
        <begin position="37"/>
        <end position="55"/>
    </location>
</feature>
<dbReference type="SMART" id="SM00267">
    <property type="entry name" value="GGDEF"/>
    <property type="match status" value="1"/>
</dbReference>
<keyword evidence="5" id="KW-1185">Reference proteome</keyword>
<feature type="transmembrane region" description="Helical" evidence="1">
    <location>
        <begin position="147"/>
        <end position="163"/>
    </location>
</feature>
<feature type="transmembrane region" description="Helical" evidence="1">
    <location>
        <begin position="175"/>
        <end position="194"/>
    </location>
</feature>
<dbReference type="InterPro" id="IPR000160">
    <property type="entry name" value="GGDEF_dom"/>
</dbReference>
<evidence type="ECO:0000313" key="5">
    <source>
        <dbReference type="Proteomes" id="UP000469440"/>
    </source>
</evidence>
<dbReference type="PROSITE" id="PS50887">
    <property type="entry name" value="GGDEF"/>
    <property type="match status" value="1"/>
</dbReference>
<keyword evidence="1" id="KW-0812">Transmembrane</keyword>
<dbReference type="Proteomes" id="UP000469440">
    <property type="component" value="Unassembled WGS sequence"/>
</dbReference>
<feature type="transmembrane region" description="Helical" evidence="1">
    <location>
        <begin position="67"/>
        <end position="87"/>
    </location>
</feature>
<evidence type="ECO:0000313" key="6">
    <source>
        <dbReference type="Proteomes" id="UP000515909"/>
    </source>
</evidence>
<dbReference type="EMBL" id="VWXL01000053">
    <property type="protein sequence ID" value="MVB11251.1"/>
    <property type="molecule type" value="Genomic_DNA"/>
</dbReference>
<dbReference type="EMBL" id="CP060286">
    <property type="protein sequence ID" value="QNK41939.1"/>
    <property type="molecule type" value="Genomic_DNA"/>
</dbReference>
<evidence type="ECO:0000256" key="1">
    <source>
        <dbReference type="SAM" id="Phobius"/>
    </source>
</evidence>
<dbReference type="Pfam" id="PF00990">
    <property type="entry name" value="GGDEF"/>
    <property type="match status" value="1"/>
</dbReference>
<dbReference type="SUPFAM" id="SSF55073">
    <property type="entry name" value="Nucleotide cyclase"/>
    <property type="match status" value="1"/>
</dbReference>
<dbReference type="RefSeq" id="WP_066649819.1">
    <property type="nucleotide sequence ID" value="NZ_CP060286.1"/>
</dbReference>
<evidence type="ECO:0000313" key="4">
    <source>
        <dbReference type="EMBL" id="QNK41939.1"/>
    </source>
</evidence>
<reference evidence="4 6" key="2">
    <citation type="submission" date="2020-08" db="EMBL/GenBank/DDBJ databases">
        <title>The isolate Caproiciproducens sp. 7D4C2 produces n-caproate at mildly acidic conditions from hexoses: genome and rBOX comparison with related strains and chain-elongating bacteria.</title>
        <authorList>
            <person name="Esquivel-Elizondo S."/>
            <person name="Bagci C."/>
            <person name="Temovska M."/>
            <person name="Jeon B.S."/>
            <person name="Bessarab I."/>
            <person name="Williams R.B.H."/>
            <person name="Huson D.H."/>
            <person name="Angenent L.T."/>
        </authorList>
    </citation>
    <scope>NUCLEOTIDE SEQUENCE [LARGE SCALE GENOMIC DNA]</scope>
    <source>
        <strain evidence="4 6">7D4C2</strain>
    </source>
</reference>
<sequence length="375" mass="42580">MGKQEFGRIRLKSSGHDVKPGRRTAYFNYQLISSRKYINQVCLAVGVFNEALLIPDLIFVKSPLSKLLIALFRTLFTGLLVLFSLYCSRARGYRSFYRCTTGMELLAVAIFLFVLVQYDPPNFMVQAAGLYILLLAFFLVPNRYRNMLAVSTVGMAGFLYFSWRKLGGLSIDELMAAVIYFAATVLICSIFALGRDRQQYGEFLSKAQLMKLSYTDQLTKASSRNRLFSEFARWQKICLGRCRPLSLSLFDIDRFKSVNDQFGHSIADRVLAELADVIRAHLRSPDLLVRWGGDEFVILFPETDRNNAAGILNRIRFAIEKNRFAGKIHITCSFGLAEMEEGSTLDSMVQKADDLMYSAKKQGGNRVEVREEKAQ</sequence>
<dbReference type="KEGG" id="cfem:HCR03_06820"/>
<feature type="transmembrane region" description="Helical" evidence="1">
    <location>
        <begin position="123"/>
        <end position="140"/>
    </location>
</feature>
<dbReference type="Proteomes" id="UP000515909">
    <property type="component" value="Chromosome"/>
</dbReference>
<organism evidence="3 5">
    <name type="scientific">Caproicibacter fermentans</name>
    <dbReference type="NCBI Taxonomy" id="2576756"/>
    <lineage>
        <taxon>Bacteria</taxon>
        <taxon>Bacillati</taxon>
        <taxon>Bacillota</taxon>
        <taxon>Clostridia</taxon>
        <taxon>Eubacteriales</taxon>
        <taxon>Acutalibacteraceae</taxon>
        <taxon>Caproicibacter</taxon>
    </lineage>
</organism>
<dbReference type="FunFam" id="3.30.70.270:FF:000001">
    <property type="entry name" value="Diguanylate cyclase domain protein"/>
    <property type="match status" value="1"/>
</dbReference>
<protein>
    <submittedName>
        <fullName evidence="3">Diguanylate cyclase</fullName>
    </submittedName>
    <submittedName>
        <fullName evidence="4">GGDEF domain-containing protein</fullName>
    </submittedName>
</protein>